<gene>
    <name evidence="5 8" type="primary">argC</name>
    <name evidence="8" type="ORF">HMPREF1318_2513</name>
</gene>
<dbReference type="Proteomes" id="UP000002941">
    <property type="component" value="Unassembled WGS sequence"/>
</dbReference>
<dbReference type="CDD" id="cd23934">
    <property type="entry name" value="AGPR_1_C"/>
    <property type="match status" value="1"/>
</dbReference>
<dbReference type="Pfam" id="PF01118">
    <property type="entry name" value="Semialdhyde_dh"/>
    <property type="match status" value="1"/>
</dbReference>
<dbReference type="PATRIC" id="fig|1125718.3.peg.74"/>
<comment type="function">
    <text evidence="5">Catalyzes the NADPH-dependent reduction of N-acetyl-5-glutamyl phosphate to yield N-acetyl-L-glutamate 5-semialdehyde.</text>
</comment>
<evidence type="ECO:0000256" key="3">
    <source>
        <dbReference type="ARBA" id="ARBA00022857"/>
    </source>
</evidence>
<comment type="caution">
    <text evidence="8">The sequence shown here is derived from an EMBL/GenBank/DDBJ whole genome shotgun (WGS) entry which is preliminary data.</text>
</comment>
<feature type="domain" description="Semialdehyde dehydrogenase NAD-binding" evidence="7">
    <location>
        <begin position="8"/>
        <end position="150"/>
    </location>
</feature>
<dbReference type="SMART" id="SM00859">
    <property type="entry name" value="Semialdhyde_dh"/>
    <property type="match status" value="1"/>
</dbReference>
<dbReference type="SUPFAM" id="SSF55347">
    <property type="entry name" value="Glyceraldehyde-3-phosphate dehydrogenase-like, C-terminal domain"/>
    <property type="match status" value="1"/>
</dbReference>
<dbReference type="Pfam" id="PF22698">
    <property type="entry name" value="Semialdhyde_dhC_1"/>
    <property type="match status" value="1"/>
</dbReference>
<evidence type="ECO:0000313" key="9">
    <source>
        <dbReference type="Proteomes" id="UP000002941"/>
    </source>
</evidence>
<dbReference type="Gene3D" id="3.30.360.10">
    <property type="entry name" value="Dihydrodipicolinate Reductase, domain 2"/>
    <property type="match status" value="1"/>
</dbReference>
<dbReference type="PANTHER" id="PTHR32338:SF10">
    <property type="entry name" value="N-ACETYL-GAMMA-GLUTAMYL-PHOSPHATE REDUCTASE, CHLOROPLASTIC-RELATED"/>
    <property type="match status" value="1"/>
</dbReference>
<dbReference type="InterPro" id="IPR058924">
    <property type="entry name" value="AGPR_dimerisation_dom"/>
</dbReference>
<dbReference type="EMBL" id="AKFT01000005">
    <property type="protein sequence ID" value="EJF47730.1"/>
    <property type="molecule type" value="Genomic_DNA"/>
</dbReference>
<dbReference type="NCBIfam" id="TIGR01850">
    <property type="entry name" value="argC"/>
    <property type="match status" value="1"/>
</dbReference>
<feature type="active site" evidence="5 6">
    <location>
        <position position="168"/>
    </location>
</feature>
<dbReference type="InterPro" id="IPR000534">
    <property type="entry name" value="Semialdehyde_DH_NAD-bd"/>
</dbReference>
<dbReference type="eggNOG" id="COG0002">
    <property type="taxonomic scope" value="Bacteria"/>
</dbReference>
<evidence type="ECO:0000313" key="8">
    <source>
        <dbReference type="EMBL" id="EJF47730.1"/>
    </source>
</evidence>
<organism evidence="8 9">
    <name type="scientific">Actinomyces massiliensis F0489</name>
    <dbReference type="NCBI Taxonomy" id="1125718"/>
    <lineage>
        <taxon>Bacteria</taxon>
        <taxon>Bacillati</taxon>
        <taxon>Actinomycetota</taxon>
        <taxon>Actinomycetes</taxon>
        <taxon>Actinomycetales</taxon>
        <taxon>Actinomycetaceae</taxon>
        <taxon>Actinomyces</taxon>
    </lineage>
</organism>
<keyword evidence="9" id="KW-1185">Reference proteome</keyword>
<comment type="subcellular location">
    <subcellularLocation>
        <location evidence="5">Cytoplasm</location>
    </subcellularLocation>
</comment>
<dbReference type="InterPro" id="IPR000706">
    <property type="entry name" value="AGPR_type-1"/>
</dbReference>
<accession>J1HNZ6</accession>
<dbReference type="InterPro" id="IPR036291">
    <property type="entry name" value="NAD(P)-bd_dom_sf"/>
</dbReference>
<sequence>MVIGMTWTAAVAGATGYAGGEVLRLLATHPDIEIGAVTANSSAGDRLGKHHPHLVSLADRLVEPTDAGHLAGHDIVVFALPHGASGAIAAAIEDAVTEGAWGGPPPLLIDCGADHRLTDADAWGRFYGTPYAEAWTYGMPELLHADETSAAAQRRELASARRIAVPGCNVTAVTLAAQPGVAAGLIDPYQLTAVLAVGYSGAGKSLKPNLTAAEALGSAQPYAVGGTHRHIPEIIQNLHLAGADSGGVRLSFTPILVPMSRGILATVTAPVTDVVLDSEHPDEALRSAWQTCYGSADEGERVVRLLDEGTWPTTGAVLGSGLAAVQVAYDRAAGVATMVCAIDNLGKGTASAAVQSLNLALGLPETTGVIMEGVAP</sequence>
<dbReference type="InterPro" id="IPR023013">
    <property type="entry name" value="AGPR_AS"/>
</dbReference>
<protein>
    <recommendedName>
        <fullName evidence="5">N-acetyl-gamma-glutamyl-phosphate reductase</fullName>
        <shortName evidence="5">AGPR</shortName>
        <ecNumber evidence="5">1.2.1.38</ecNumber>
    </recommendedName>
    <alternativeName>
        <fullName evidence="5">N-acetyl-glutamate semialdehyde dehydrogenase</fullName>
        <shortName evidence="5">NAGSA dehydrogenase</shortName>
    </alternativeName>
</protein>
<proteinExistence type="inferred from homology"/>
<dbReference type="GO" id="GO:0006526">
    <property type="term" value="P:L-arginine biosynthetic process"/>
    <property type="evidence" value="ECO:0007669"/>
    <property type="project" value="UniProtKB-UniRule"/>
</dbReference>
<dbReference type="GO" id="GO:0051287">
    <property type="term" value="F:NAD binding"/>
    <property type="evidence" value="ECO:0007669"/>
    <property type="project" value="InterPro"/>
</dbReference>
<evidence type="ECO:0000259" key="7">
    <source>
        <dbReference type="SMART" id="SM00859"/>
    </source>
</evidence>
<dbReference type="Gene3D" id="3.40.50.720">
    <property type="entry name" value="NAD(P)-binding Rossmann-like Domain"/>
    <property type="match status" value="1"/>
</dbReference>
<dbReference type="HAMAP" id="MF_00150">
    <property type="entry name" value="ArgC_type1"/>
    <property type="match status" value="1"/>
</dbReference>
<dbReference type="PROSITE" id="PS01224">
    <property type="entry name" value="ARGC"/>
    <property type="match status" value="1"/>
</dbReference>
<dbReference type="GO" id="GO:0070401">
    <property type="term" value="F:NADP+ binding"/>
    <property type="evidence" value="ECO:0007669"/>
    <property type="project" value="InterPro"/>
</dbReference>
<dbReference type="GO" id="GO:0005737">
    <property type="term" value="C:cytoplasm"/>
    <property type="evidence" value="ECO:0007669"/>
    <property type="project" value="UniProtKB-SubCell"/>
</dbReference>
<dbReference type="AlphaFoldDB" id="J1HNZ6"/>
<dbReference type="UniPathway" id="UPA00068">
    <property type="reaction ID" value="UER00108"/>
</dbReference>
<evidence type="ECO:0000256" key="2">
    <source>
        <dbReference type="ARBA" id="ARBA00022605"/>
    </source>
</evidence>
<keyword evidence="4 5" id="KW-0560">Oxidoreductase</keyword>
<dbReference type="OrthoDB" id="9801289at2"/>
<evidence type="ECO:0000256" key="6">
    <source>
        <dbReference type="PROSITE-ProRule" id="PRU10010"/>
    </source>
</evidence>
<keyword evidence="1 5" id="KW-0055">Arginine biosynthesis</keyword>
<dbReference type="GO" id="GO:0003942">
    <property type="term" value="F:N-acetyl-gamma-glutamyl-phosphate reductase activity"/>
    <property type="evidence" value="ECO:0007669"/>
    <property type="project" value="UniProtKB-UniRule"/>
</dbReference>
<reference evidence="8 9" key="1">
    <citation type="submission" date="2012-05" db="EMBL/GenBank/DDBJ databases">
        <authorList>
            <person name="Harkins D.M."/>
            <person name="Madupu R."/>
            <person name="Durkin A.S."/>
            <person name="Torralba M."/>
            <person name="Methe B."/>
            <person name="Sutton G.G."/>
            <person name="Nelson K.E."/>
        </authorList>
    </citation>
    <scope>NUCLEOTIDE SEQUENCE [LARGE SCALE GENOMIC DNA]</scope>
    <source>
        <strain evidence="8 9">F0489</strain>
    </source>
</reference>
<comment type="catalytic activity">
    <reaction evidence="5">
        <text>N-acetyl-L-glutamate 5-semialdehyde + phosphate + NADP(+) = N-acetyl-L-glutamyl 5-phosphate + NADPH + H(+)</text>
        <dbReference type="Rhea" id="RHEA:21588"/>
        <dbReference type="ChEBI" id="CHEBI:15378"/>
        <dbReference type="ChEBI" id="CHEBI:29123"/>
        <dbReference type="ChEBI" id="CHEBI:43474"/>
        <dbReference type="ChEBI" id="CHEBI:57783"/>
        <dbReference type="ChEBI" id="CHEBI:57936"/>
        <dbReference type="ChEBI" id="CHEBI:58349"/>
        <dbReference type="EC" id="1.2.1.38"/>
    </reaction>
</comment>
<dbReference type="SUPFAM" id="SSF51735">
    <property type="entry name" value="NAD(P)-binding Rossmann-fold domains"/>
    <property type="match status" value="1"/>
</dbReference>
<keyword evidence="3 5" id="KW-0521">NADP</keyword>
<dbReference type="CDD" id="cd24148">
    <property type="entry name" value="AGPR_1_actinobacAGPR_like"/>
    <property type="match status" value="1"/>
</dbReference>
<evidence type="ECO:0000256" key="5">
    <source>
        <dbReference type="HAMAP-Rule" id="MF_00150"/>
    </source>
</evidence>
<dbReference type="PANTHER" id="PTHR32338">
    <property type="entry name" value="N-ACETYL-GAMMA-GLUTAMYL-PHOSPHATE REDUCTASE, CHLOROPLASTIC-RELATED-RELATED"/>
    <property type="match status" value="1"/>
</dbReference>
<keyword evidence="2 5" id="KW-0028">Amino-acid biosynthesis</keyword>
<evidence type="ECO:0000256" key="1">
    <source>
        <dbReference type="ARBA" id="ARBA00022571"/>
    </source>
</evidence>
<dbReference type="EC" id="1.2.1.38" evidence="5"/>
<comment type="pathway">
    <text evidence="5">Amino-acid biosynthesis; L-arginine biosynthesis; N(2)-acetyl-L-ornithine from L-glutamate: step 3/4.</text>
</comment>
<evidence type="ECO:0000256" key="4">
    <source>
        <dbReference type="ARBA" id="ARBA00023002"/>
    </source>
</evidence>
<comment type="similarity">
    <text evidence="5">Belongs to the NAGSA dehydrogenase family. Type 1 subfamily.</text>
</comment>
<name>J1HNZ6_9ACTO</name>
<dbReference type="InterPro" id="IPR050085">
    <property type="entry name" value="AGPR"/>
</dbReference>
<keyword evidence="5" id="KW-0963">Cytoplasm</keyword>